<protein>
    <submittedName>
        <fullName evidence="1">Uncharacterized protein</fullName>
    </submittedName>
</protein>
<organism evidence="1">
    <name type="scientific">marine sediment metagenome</name>
    <dbReference type="NCBI Taxonomy" id="412755"/>
    <lineage>
        <taxon>unclassified sequences</taxon>
        <taxon>metagenomes</taxon>
        <taxon>ecological metagenomes</taxon>
    </lineage>
</organism>
<feature type="non-terminal residue" evidence="1">
    <location>
        <position position="1"/>
    </location>
</feature>
<sequence length="101" mass="11647">VAQAIAQEVDDEKFNLALVAPTGDFMAMNYRYFLELAGKMPEDYGNFDNIDTLYVIVGTRWAAPQELGLWEVGTFGPFATEKEWKFDFQVDVYKLIHQEEE</sequence>
<evidence type="ECO:0000313" key="1">
    <source>
        <dbReference type="EMBL" id="GAG39998.1"/>
    </source>
</evidence>
<dbReference type="EMBL" id="BARS01047453">
    <property type="protein sequence ID" value="GAG39998.1"/>
    <property type="molecule type" value="Genomic_DNA"/>
</dbReference>
<comment type="caution">
    <text evidence="1">The sequence shown here is derived from an EMBL/GenBank/DDBJ whole genome shotgun (WGS) entry which is preliminary data.</text>
</comment>
<accession>X0XTQ5</accession>
<proteinExistence type="predicted"/>
<dbReference type="AlphaFoldDB" id="X0XTQ5"/>
<reference evidence="1" key="1">
    <citation type="journal article" date="2014" name="Front. Microbiol.">
        <title>High frequency of phylogenetically diverse reductive dehalogenase-homologous genes in deep subseafloor sedimentary metagenomes.</title>
        <authorList>
            <person name="Kawai M."/>
            <person name="Futagami T."/>
            <person name="Toyoda A."/>
            <person name="Takaki Y."/>
            <person name="Nishi S."/>
            <person name="Hori S."/>
            <person name="Arai W."/>
            <person name="Tsubouchi T."/>
            <person name="Morono Y."/>
            <person name="Uchiyama I."/>
            <person name="Ito T."/>
            <person name="Fujiyama A."/>
            <person name="Inagaki F."/>
            <person name="Takami H."/>
        </authorList>
    </citation>
    <scope>NUCLEOTIDE SEQUENCE</scope>
    <source>
        <strain evidence="1">Expedition CK06-06</strain>
    </source>
</reference>
<name>X0XTQ5_9ZZZZ</name>
<gene>
    <name evidence="1" type="ORF">S01H1_71272</name>
</gene>